<dbReference type="AlphaFoldDB" id="A0A6M3J609"/>
<gene>
    <name evidence="1" type="ORF">MM415B00433_0042</name>
</gene>
<name>A0A6M3J609_9ZZZZ</name>
<dbReference type="EMBL" id="MT141532">
    <property type="protein sequence ID" value="QJA65134.1"/>
    <property type="molecule type" value="Genomic_DNA"/>
</dbReference>
<sequence>MLKNLIFFGLGFLVARYLIVSMGSENYVAKEKSVIDLDKFKAWLKKTFPDMSDTEVDETVNDATNSFIGRGGYMNSAGEMDMVTGRKLRDSTPSGGSPFENFCSACN</sequence>
<reference evidence="1" key="1">
    <citation type="submission" date="2020-03" db="EMBL/GenBank/DDBJ databases">
        <title>The deep terrestrial virosphere.</title>
        <authorList>
            <person name="Holmfeldt K."/>
            <person name="Nilsson E."/>
            <person name="Simone D."/>
            <person name="Lopez-Fernandez M."/>
            <person name="Wu X."/>
            <person name="de Brujin I."/>
            <person name="Lundin D."/>
            <person name="Andersson A."/>
            <person name="Bertilsson S."/>
            <person name="Dopson M."/>
        </authorList>
    </citation>
    <scope>NUCLEOTIDE SEQUENCE</scope>
    <source>
        <strain evidence="1">MM415B00433</strain>
    </source>
</reference>
<protein>
    <submittedName>
        <fullName evidence="1">Uncharacterized protein</fullName>
    </submittedName>
</protein>
<accession>A0A6M3J609</accession>
<organism evidence="1">
    <name type="scientific">viral metagenome</name>
    <dbReference type="NCBI Taxonomy" id="1070528"/>
    <lineage>
        <taxon>unclassified sequences</taxon>
        <taxon>metagenomes</taxon>
        <taxon>organismal metagenomes</taxon>
    </lineage>
</organism>
<evidence type="ECO:0000313" key="1">
    <source>
        <dbReference type="EMBL" id="QJA65134.1"/>
    </source>
</evidence>
<proteinExistence type="predicted"/>